<dbReference type="GO" id="GO:0008270">
    <property type="term" value="F:zinc ion binding"/>
    <property type="evidence" value="ECO:0007669"/>
    <property type="project" value="InterPro"/>
</dbReference>
<accession>A0AAV9QLB7</accession>
<evidence type="ECO:0000256" key="2">
    <source>
        <dbReference type="ARBA" id="ARBA00007581"/>
    </source>
</evidence>
<dbReference type="PANTHER" id="PTHR30096">
    <property type="entry name" value="4,5-DOPA DIOXYGENASE EXTRADIOL-LIKE PROTEIN"/>
    <property type="match status" value="1"/>
</dbReference>
<dbReference type="EMBL" id="JAXLQG010000002">
    <property type="protein sequence ID" value="KAK5544113.1"/>
    <property type="molecule type" value="Genomic_DNA"/>
</dbReference>
<protein>
    <recommendedName>
        <fullName evidence="6">Extradiol ring-cleavage dioxygenase class III enzyme subunit B domain-containing protein</fullName>
    </recommendedName>
</protein>
<keyword evidence="4" id="KW-0862">Zinc</keyword>
<proteinExistence type="inferred from homology"/>
<comment type="caution">
    <text evidence="7">The sequence shown here is derived from an EMBL/GenBank/DDBJ whole genome shotgun (WGS) entry which is preliminary data.</text>
</comment>
<evidence type="ECO:0000313" key="7">
    <source>
        <dbReference type="EMBL" id="KAK5544113.1"/>
    </source>
</evidence>
<dbReference type="Pfam" id="PF02900">
    <property type="entry name" value="LigB"/>
    <property type="match status" value="1"/>
</dbReference>
<evidence type="ECO:0000259" key="6">
    <source>
        <dbReference type="Pfam" id="PF02900"/>
    </source>
</evidence>
<dbReference type="InterPro" id="IPR004183">
    <property type="entry name" value="Xdiol_dOase_suB"/>
</dbReference>
<evidence type="ECO:0000256" key="5">
    <source>
        <dbReference type="ARBA" id="ARBA00023002"/>
    </source>
</evidence>
<dbReference type="InterPro" id="IPR014436">
    <property type="entry name" value="Extradiol_dOase_DODA"/>
</dbReference>
<reference evidence="7 8" key="1">
    <citation type="submission" date="2023-06" db="EMBL/GenBank/DDBJ databases">
        <title>Black Yeasts Isolated from many extreme environments.</title>
        <authorList>
            <person name="Coleine C."/>
            <person name="Stajich J.E."/>
            <person name="Selbmann L."/>
        </authorList>
    </citation>
    <scope>NUCLEOTIDE SEQUENCE [LARGE SCALE GENOMIC DNA]</scope>
    <source>
        <strain evidence="7 8">CCFEE 5887</strain>
    </source>
</reference>
<evidence type="ECO:0000256" key="1">
    <source>
        <dbReference type="ARBA" id="ARBA00001947"/>
    </source>
</evidence>
<dbReference type="PANTHER" id="PTHR30096:SF0">
    <property type="entry name" value="4,5-DOPA DIOXYGENASE EXTRADIOL-LIKE PROTEIN"/>
    <property type="match status" value="1"/>
</dbReference>
<dbReference type="PIRSF" id="PIRSF006157">
    <property type="entry name" value="Doxgns_DODA"/>
    <property type="match status" value="1"/>
</dbReference>
<gene>
    <name evidence="7" type="ORF">LTR25_001728</name>
</gene>
<name>A0AAV9QLB7_9PEZI</name>
<feature type="domain" description="Extradiol ring-cleavage dioxygenase class III enzyme subunit B" evidence="6">
    <location>
        <begin position="7"/>
        <end position="254"/>
    </location>
</feature>
<dbReference type="GO" id="GO:0016702">
    <property type="term" value="F:oxidoreductase activity, acting on single donors with incorporation of molecular oxygen, incorporation of two atoms of oxygen"/>
    <property type="evidence" value="ECO:0007669"/>
    <property type="project" value="UniProtKB-ARBA"/>
</dbReference>
<dbReference type="CDD" id="cd07363">
    <property type="entry name" value="45_DOPA_Dioxygenase"/>
    <property type="match status" value="1"/>
</dbReference>
<sequence length="277" mass="30788">MAKKTPVYFVSHGGPTTMYDTKHAVYPELQRIGKEITEQVKPSAVVVFSAHWQAERSNTIEVNVSEEEPLLYDFYGFPRHYYSEKFPNKGSASLAKRVMDVLGENGIKPQPAERGLDHGVFVPFKVMFDPKTNPLTVPIVQVSLFDDDRDAAAHIKLGRAVQKLRDENILIIASGMSVHNLRHLMMTMGTGKTMPYAASFDAALKDAAETRPGEHRDEVMADLLSRPDARQAHPTFEHLLPIHVAVGASGDDQGKQLWTLAEGSMAWAQYRFGEVAA</sequence>
<keyword evidence="5" id="KW-0560">Oxidoreductase</keyword>
<keyword evidence="8" id="KW-1185">Reference proteome</keyword>
<dbReference type="AlphaFoldDB" id="A0AAV9QLB7"/>
<evidence type="ECO:0000256" key="3">
    <source>
        <dbReference type="ARBA" id="ARBA00022723"/>
    </source>
</evidence>
<organism evidence="7 8">
    <name type="scientific">Vermiconidia calcicola</name>
    <dbReference type="NCBI Taxonomy" id="1690605"/>
    <lineage>
        <taxon>Eukaryota</taxon>
        <taxon>Fungi</taxon>
        <taxon>Dikarya</taxon>
        <taxon>Ascomycota</taxon>
        <taxon>Pezizomycotina</taxon>
        <taxon>Dothideomycetes</taxon>
        <taxon>Dothideomycetidae</taxon>
        <taxon>Mycosphaerellales</taxon>
        <taxon>Extremaceae</taxon>
        <taxon>Vermiconidia</taxon>
    </lineage>
</organism>
<dbReference type="Proteomes" id="UP001345827">
    <property type="component" value="Unassembled WGS sequence"/>
</dbReference>
<evidence type="ECO:0000256" key="4">
    <source>
        <dbReference type="ARBA" id="ARBA00022833"/>
    </source>
</evidence>
<dbReference type="SUPFAM" id="SSF53213">
    <property type="entry name" value="LigB-like"/>
    <property type="match status" value="1"/>
</dbReference>
<comment type="similarity">
    <text evidence="2">Belongs to the DODA-type extradiol aromatic ring-opening dioxygenase family.</text>
</comment>
<evidence type="ECO:0000313" key="8">
    <source>
        <dbReference type="Proteomes" id="UP001345827"/>
    </source>
</evidence>
<dbReference type="GO" id="GO:0008198">
    <property type="term" value="F:ferrous iron binding"/>
    <property type="evidence" value="ECO:0007669"/>
    <property type="project" value="InterPro"/>
</dbReference>
<comment type="cofactor">
    <cofactor evidence="1">
        <name>Zn(2+)</name>
        <dbReference type="ChEBI" id="CHEBI:29105"/>
    </cofactor>
</comment>
<keyword evidence="3" id="KW-0479">Metal-binding</keyword>
<dbReference type="Gene3D" id="3.40.830.10">
    <property type="entry name" value="LigB-like"/>
    <property type="match status" value="1"/>
</dbReference>